<protein>
    <submittedName>
        <fullName evidence="2">Uncharacterized protein</fullName>
    </submittedName>
</protein>
<gene>
    <name evidence="2" type="ORF">D9Q98_003067</name>
</gene>
<evidence type="ECO:0000313" key="2">
    <source>
        <dbReference type="EMBL" id="KAI3435015.1"/>
    </source>
</evidence>
<sequence length="471" mass="48092">MPAHAAGARAGSPDFGGASGGKQPPQSAARSSASWRYTSISNSAESDTYSGLLASVAAETGAGGLAEAVAAAGSSPSHSDPRSTLRPANHSAAAAAAAYGTDTASRQLWSPSKRSQQHMHEPSGSGGGDNCELTVGAPAGVDAASYAAGERAALMRAFQQALPGQQALGQLFSAVDALHSRLEEEAGQWRQLQLGASKTSAVVEAALQRLDTVEFMRLPQLQEQAELAGSRPPEQLLELMGSLQQAVTLLAQQRQLLTEHQAAAAAAPPPSRPRSIGALHWLLLAGAGYGQSVLSRADVAALFLSRKILLSPADGEEQADASSSRRVLSSGVSVLLFVASVEAAWQAQQRVLRPLPIAAQRAAAPLQLGLRVARAAVWSAALVLTAAHTRAACHAAGDSICAAAEAAAGAAQVQAVLSWVTWLPAWLQQRCMPLAGFRLGSGGIGGAAAGTWEDGCSGDGSAEEECASVDS</sequence>
<name>A0A9D4TVW7_CHLVU</name>
<reference evidence="2" key="1">
    <citation type="journal article" date="2019" name="Plant J.">
        <title>Chlorella vulgaris genome assembly and annotation reveals the molecular basis for metabolic acclimation to high light conditions.</title>
        <authorList>
            <person name="Cecchin M."/>
            <person name="Marcolungo L."/>
            <person name="Rossato M."/>
            <person name="Girolomoni L."/>
            <person name="Cosentino E."/>
            <person name="Cuine S."/>
            <person name="Li-Beisson Y."/>
            <person name="Delledonne M."/>
            <person name="Ballottari M."/>
        </authorList>
    </citation>
    <scope>NUCLEOTIDE SEQUENCE</scope>
    <source>
        <strain evidence="2">211/11P</strain>
    </source>
</reference>
<feature type="region of interest" description="Disordered" evidence="1">
    <location>
        <begin position="69"/>
        <end position="133"/>
    </location>
</feature>
<feature type="region of interest" description="Disordered" evidence="1">
    <location>
        <begin position="1"/>
        <end position="35"/>
    </location>
</feature>
<dbReference type="AlphaFoldDB" id="A0A9D4TVW7"/>
<reference evidence="2" key="2">
    <citation type="submission" date="2020-11" db="EMBL/GenBank/DDBJ databases">
        <authorList>
            <person name="Cecchin M."/>
            <person name="Marcolungo L."/>
            <person name="Rossato M."/>
            <person name="Girolomoni L."/>
            <person name="Cosentino E."/>
            <person name="Cuine S."/>
            <person name="Li-Beisson Y."/>
            <person name="Delledonne M."/>
            <person name="Ballottari M."/>
        </authorList>
    </citation>
    <scope>NUCLEOTIDE SEQUENCE</scope>
    <source>
        <strain evidence="2">211/11P</strain>
        <tissue evidence="2">Whole cell</tissue>
    </source>
</reference>
<evidence type="ECO:0000313" key="3">
    <source>
        <dbReference type="Proteomes" id="UP001055712"/>
    </source>
</evidence>
<dbReference type="OrthoDB" id="2021175at2759"/>
<feature type="compositionally biased region" description="Polar residues" evidence="1">
    <location>
        <begin position="102"/>
        <end position="114"/>
    </location>
</feature>
<evidence type="ECO:0000256" key="1">
    <source>
        <dbReference type="SAM" id="MobiDB-lite"/>
    </source>
</evidence>
<proteinExistence type="predicted"/>
<organism evidence="2 3">
    <name type="scientific">Chlorella vulgaris</name>
    <name type="common">Green alga</name>
    <dbReference type="NCBI Taxonomy" id="3077"/>
    <lineage>
        <taxon>Eukaryota</taxon>
        <taxon>Viridiplantae</taxon>
        <taxon>Chlorophyta</taxon>
        <taxon>core chlorophytes</taxon>
        <taxon>Trebouxiophyceae</taxon>
        <taxon>Chlorellales</taxon>
        <taxon>Chlorellaceae</taxon>
        <taxon>Chlorella clade</taxon>
        <taxon>Chlorella</taxon>
    </lineage>
</organism>
<accession>A0A9D4TVW7</accession>
<keyword evidence="3" id="KW-1185">Reference proteome</keyword>
<dbReference type="Proteomes" id="UP001055712">
    <property type="component" value="Unassembled WGS sequence"/>
</dbReference>
<dbReference type="EMBL" id="SIDB01000003">
    <property type="protein sequence ID" value="KAI3435015.1"/>
    <property type="molecule type" value="Genomic_DNA"/>
</dbReference>
<comment type="caution">
    <text evidence="2">The sequence shown here is derived from an EMBL/GenBank/DDBJ whole genome shotgun (WGS) entry which is preliminary data.</text>
</comment>